<dbReference type="AlphaFoldDB" id="A0AAD6W0M0"/>
<proteinExistence type="predicted"/>
<name>A0AAD6W0M0_9ROSI</name>
<dbReference type="Proteomes" id="UP001164929">
    <property type="component" value="Chromosome 6"/>
</dbReference>
<feature type="region of interest" description="Disordered" evidence="1">
    <location>
        <begin position="1"/>
        <end position="33"/>
    </location>
</feature>
<evidence type="ECO:0000313" key="3">
    <source>
        <dbReference type="Proteomes" id="UP001164929"/>
    </source>
</evidence>
<gene>
    <name evidence="2" type="ORF">NC653_017184</name>
</gene>
<organism evidence="2 3">
    <name type="scientific">Populus alba x Populus x berolinensis</name>
    <dbReference type="NCBI Taxonomy" id="444605"/>
    <lineage>
        <taxon>Eukaryota</taxon>
        <taxon>Viridiplantae</taxon>
        <taxon>Streptophyta</taxon>
        <taxon>Embryophyta</taxon>
        <taxon>Tracheophyta</taxon>
        <taxon>Spermatophyta</taxon>
        <taxon>Magnoliopsida</taxon>
        <taxon>eudicotyledons</taxon>
        <taxon>Gunneridae</taxon>
        <taxon>Pentapetalae</taxon>
        <taxon>rosids</taxon>
        <taxon>fabids</taxon>
        <taxon>Malpighiales</taxon>
        <taxon>Salicaceae</taxon>
        <taxon>Saliceae</taxon>
        <taxon>Populus</taxon>
    </lineage>
</organism>
<feature type="compositionally biased region" description="Basic and acidic residues" evidence="1">
    <location>
        <begin position="23"/>
        <end position="33"/>
    </location>
</feature>
<sequence length="33" mass="3950">MRKFTGSQSADDNLHRHQKKKEKLQGKGDFDYR</sequence>
<evidence type="ECO:0000256" key="1">
    <source>
        <dbReference type="SAM" id="MobiDB-lite"/>
    </source>
</evidence>
<comment type="caution">
    <text evidence="2">The sequence shown here is derived from an EMBL/GenBank/DDBJ whole genome shotgun (WGS) entry which is preliminary data.</text>
</comment>
<keyword evidence="3" id="KW-1185">Reference proteome</keyword>
<accession>A0AAD6W0M0</accession>
<protein>
    <submittedName>
        <fullName evidence="2">Uncharacterized protein</fullName>
    </submittedName>
</protein>
<feature type="compositionally biased region" description="Polar residues" evidence="1">
    <location>
        <begin position="1"/>
        <end position="11"/>
    </location>
</feature>
<evidence type="ECO:0000313" key="2">
    <source>
        <dbReference type="EMBL" id="KAJ6994276.1"/>
    </source>
</evidence>
<reference evidence="2" key="1">
    <citation type="journal article" date="2023" name="Mol. Ecol. Resour.">
        <title>Chromosome-level genome assembly of a triploid poplar Populus alba 'Berolinensis'.</title>
        <authorList>
            <person name="Chen S."/>
            <person name="Yu Y."/>
            <person name="Wang X."/>
            <person name="Wang S."/>
            <person name="Zhang T."/>
            <person name="Zhou Y."/>
            <person name="He R."/>
            <person name="Meng N."/>
            <person name="Wang Y."/>
            <person name="Liu W."/>
            <person name="Liu Z."/>
            <person name="Liu J."/>
            <person name="Guo Q."/>
            <person name="Huang H."/>
            <person name="Sederoff R.R."/>
            <person name="Wang G."/>
            <person name="Qu G."/>
            <person name="Chen S."/>
        </authorList>
    </citation>
    <scope>NUCLEOTIDE SEQUENCE</scope>
    <source>
        <strain evidence="2">SC-2020</strain>
    </source>
</reference>
<dbReference type="EMBL" id="JAQIZT010000006">
    <property type="protein sequence ID" value="KAJ6994276.1"/>
    <property type="molecule type" value="Genomic_DNA"/>
</dbReference>